<accession>A0AAD6GYY8</accession>
<keyword evidence="2" id="KW-1185">Reference proteome</keyword>
<evidence type="ECO:0000313" key="1">
    <source>
        <dbReference type="EMBL" id="KAJ5598952.1"/>
    </source>
</evidence>
<gene>
    <name evidence="1" type="ORF">N7450_000019</name>
</gene>
<organism evidence="1 2">
    <name type="scientific">Penicillium hetheringtonii</name>
    <dbReference type="NCBI Taxonomy" id="911720"/>
    <lineage>
        <taxon>Eukaryota</taxon>
        <taxon>Fungi</taxon>
        <taxon>Dikarya</taxon>
        <taxon>Ascomycota</taxon>
        <taxon>Pezizomycotina</taxon>
        <taxon>Eurotiomycetes</taxon>
        <taxon>Eurotiomycetidae</taxon>
        <taxon>Eurotiales</taxon>
        <taxon>Aspergillaceae</taxon>
        <taxon>Penicillium</taxon>
    </lineage>
</organism>
<protein>
    <submittedName>
        <fullName evidence="1">Uncharacterized protein</fullName>
    </submittedName>
</protein>
<comment type="caution">
    <text evidence="1">The sequence shown here is derived from an EMBL/GenBank/DDBJ whole genome shotgun (WGS) entry which is preliminary data.</text>
</comment>
<name>A0AAD6GYY8_9EURO</name>
<reference evidence="1 2" key="1">
    <citation type="journal article" date="2023" name="IMA Fungus">
        <title>Comparative genomic study of the Penicillium genus elucidates a diverse pangenome and 15 lateral gene transfer events.</title>
        <authorList>
            <person name="Petersen C."/>
            <person name="Sorensen T."/>
            <person name="Nielsen M.R."/>
            <person name="Sondergaard T.E."/>
            <person name="Sorensen J.L."/>
            <person name="Fitzpatrick D.A."/>
            <person name="Frisvad J.C."/>
            <person name="Nielsen K.L."/>
        </authorList>
    </citation>
    <scope>NUCLEOTIDE SEQUENCE [LARGE SCALE GENOMIC DNA]</scope>
    <source>
        <strain evidence="1 2">IBT 29057</strain>
    </source>
</reference>
<evidence type="ECO:0000313" key="2">
    <source>
        <dbReference type="Proteomes" id="UP001216150"/>
    </source>
</evidence>
<dbReference type="AlphaFoldDB" id="A0AAD6GYY8"/>
<sequence>MDKKLRVLGSYPWIRFQNAIAPFDEDTFPNEIPREFNKLRIYVIKESLAAILGEWDTGNIKYFNERVIEN</sequence>
<dbReference type="Proteomes" id="UP001216150">
    <property type="component" value="Unassembled WGS sequence"/>
</dbReference>
<dbReference type="EMBL" id="JAQJAC010000001">
    <property type="protein sequence ID" value="KAJ5598952.1"/>
    <property type="molecule type" value="Genomic_DNA"/>
</dbReference>
<proteinExistence type="predicted"/>